<dbReference type="InterPro" id="IPR011989">
    <property type="entry name" value="ARM-like"/>
</dbReference>
<keyword evidence="3" id="KW-1185">Reference proteome</keyword>
<comment type="caution">
    <text evidence="2">The sequence shown here is derived from an EMBL/GenBank/DDBJ whole genome shotgun (WGS) entry which is preliminary data.</text>
</comment>
<feature type="compositionally biased region" description="Acidic residues" evidence="1">
    <location>
        <begin position="995"/>
        <end position="1010"/>
    </location>
</feature>
<dbReference type="AlphaFoldDB" id="A0A0V0QYM4"/>
<gene>
    <name evidence="2" type="ORF">PPERSA_03248</name>
</gene>
<evidence type="ECO:0000313" key="2">
    <source>
        <dbReference type="EMBL" id="KRX07415.1"/>
    </source>
</evidence>
<dbReference type="Proteomes" id="UP000054937">
    <property type="component" value="Unassembled WGS sequence"/>
</dbReference>
<dbReference type="PANTHER" id="PTHR10997">
    <property type="entry name" value="IMPORTIN-7, 8, 11"/>
    <property type="match status" value="1"/>
</dbReference>
<protein>
    <submittedName>
        <fullName evidence="2">Armadillo-type fold</fullName>
    </submittedName>
</protein>
<sequence length="1159" mass="134640">MDNNLQETLDFYLELIKSPEKLSNGYEIISEKLKNQENFCILTFSLFLESSVEAQIKHYIGNLIRYPLLEQWASSENLYEQKDNVREALLHAIIQNVGSSNLIETIGIIMADFIKLDDIYIWLDPLKELIGWMSTENSEITQTSLELFSNLFYYLDKTLNPLIQQIMPVLFQKFADPEINELQREQVLCLLYLIITSFSYADGANNQLVKMCFDETYELWMSLFISALNSSPKSHINIKKYILKILTVIFRDFSYYSRNSILKSLNPIWTFFNKILPLYGWNICYDIPVSALDDNTLFPPKDFNQNEFKKQNNQYNATAIRNDFHLRFLNQEEEYENEVESLVVQCVELVGTLVVKEQLYMAIKLAVFPLINALAHLMIMTRKEEKLWISDPNIQVQENENEYNIKSLRNIVYKLIFELIEKFGDQATQAVMIVSEKFLLNLSEQQTVEMIENLFKKLNMGDLKQFKMLDFSKEKLMYYVKTSNFECEHPDHVWKRREVGLQLLGDFSDDIIYFTSKHQSSFEITNLIQNLTMEIDDENCIPILQSKALLTISKFSEIIAAKNKEIFLPLFQVSSKCLSKNRQLPVRMTAAKAITNIAHKLDKFQGQLNQNGEYSKYNIDNTDILLDLLDIMQYASEETLIIILDSLVALNKLSHKFQPIIAEVGKKDILQLFTLFHQENVVGRTVIELIKQLSQNKESFQNIFSVFQPFILDCIEIVNQQLQQNNDVSSLRPQDITLMGITGIFITNSVDTNSYEDLMQILQPLMNLMMINKEADLQINCTLCLKNFIKVAPHHIIKSNLVNDVLKVCEKLLEVPKESVYENNGQNCGNVIMLTFNNLLNGQANTEILKQVVLKVYRSRIPSIVQSLVLIYARMINNNSAETVKFLNTFEIETRPALKVLVDKWLLQMPVFRGKYTKNCAYQALIKLFLLKDKNLEQLLVLAFNPSHSTSSSPVQAPYKILSTLIRGLDNEMAHTRKDKNLTKNAQDQLRGSDYDDERMDTIEDDDDDYQDKFNELESNVKQVEVDLEILDNDDDEEEEDQEEKQKEDQQNNKQEVQAQTNQVEGGNLGDFEKQSTFYLTEGLAFGQYDDEGEGDENLEDDLVYLKDPCIKYETSELLIKFFENLAKDDPKYFQNCLKHLLKEDIDKLQKYIKFKQSQ</sequence>
<dbReference type="InParanoid" id="A0A0V0QYM4"/>
<dbReference type="EMBL" id="LDAU01000083">
    <property type="protein sequence ID" value="KRX07415.1"/>
    <property type="molecule type" value="Genomic_DNA"/>
</dbReference>
<proteinExistence type="predicted"/>
<evidence type="ECO:0000256" key="1">
    <source>
        <dbReference type="SAM" id="MobiDB-lite"/>
    </source>
</evidence>
<dbReference type="GO" id="GO:0005829">
    <property type="term" value="C:cytosol"/>
    <property type="evidence" value="ECO:0007669"/>
    <property type="project" value="TreeGrafter"/>
</dbReference>
<feature type="region of interest" description="Disordered" evidence="1">
    <location>
        <begin position="976"/>
        <end position="1010"/>
    </location>
</feature>
<dbReference type="Gene3D" id="1.25.10.10">
    <property type="entry name" value="Leucine-rich Repeat Variant"/>
    <property type="match status" value="1"/>
</dbReference>
<dbReference type="OMA" id="TPHTQNN"/>
<reference evidence="2 3" key="1">
    <citation type="journal article" date="2015" name="Sci. Rep.">
        <title>Genome of the facultative scuticociliatosis pathogen Pseudocohnilembus persalinus provides insight into its virulence through horizontal gene transfer.</title>
        <authorList>
            <person name="Xiong J."/>
            <person name="Wang G."/>
            <person name="Cheng J."/>
            <person name="Tian M."/>
            <person name="Pan X."/>
            <person name="Warren A."/>
            <person name="Jiang C."/>
            <person name="Yuan D."/>
            <person name="Miao W."/>
        </authorList>
    </citation>
    <scope>NUCLEOTIDE SEQUENCE [LARGE SCALE GENOMIC DNA]</scope>
    <source>
        <strain evidence="2">36N120E</strain>
    </source>
</reference>
<dbReference type="SUPFAM" id="SSF48371">
    <property type="entry name" value="ARM repeat"/>
    <property type="match status" value="1"/>
</dbReference>
<organism evidence="2 3">
    <name type="scientific">Pseudocohnilembus persalinus</name>
    <name type="common">Ciliate</name>
    <dbReference type="NCBI Taxonomy" id="266149"/>
    <lineage>
        <taxon>Eukaryota</taxon>
        <taxon>Sar</taxon>
        <taxon>Alveolata</taxon>
        <taxon>Ciliophora</taxon>
        <taxon>Intramacronucleata</taxon>
        <taxon>Oligohymenophorea</taxon>
        <taxon>Scuticociliatia</taxon>
        <taxon>Philasterida</taxon>
        <taxon>Pseudocohnilembidae</taxon>
        <taxon>Pseudocohnilembus</taxon>
    </lineage>
</organism>
<dbReference type="GO" id="GO:0006606">
    <property type="term" value="P:protein import into nucleus"/>
    <property type="evidence" value="ECO:0007669"/>
    <property type="project" value="TreeGrafter"/>
</dbReference>
<dbReference type="OrthoDB" id="431626at2759"/>
<evidence type="ECO:0000313" key="3">
    <source>
        <dbReference type="Proteomes" id="UP000054937"/>
    </source>
</evidence>
<feature type="region of interest" description="Disordered" evidence="1">
    <location>
        <begin position="1025"/>
        <end position="1069"/>
    </location>
</feature>
<dbReference type="InterPro" id="IPR016024">
    <property type="entry name" value="ARM-type_fold"/>
</dbReference>
<dbReference type="GO" id="GO:0005635">
    <property type="term" value="C:nuclear envelope"/>
    <property type="evidence" value="ECO:0007669"/>
    <property type="project" value="TreeGrafter"/>
</dbReference>
<feature type="compositionally biased region" description="Acidic residues" evidence="1">
    <location>
        <begin position="1026"/>
        <end position="1043"/>
    </location>
</feature>
<dbReference type="PANTHER" id="PTHR10997:SF9">
    <property type="entry name" value="IMPORTIN-9"/>
    <property type="match status" value="1"/>
</dbReference>
<name>A0A0V0QYM4_PSEPJ</name>
<accession>A0A0V0QYM4</accession>